<evidence type="ECO:0000259" key="1">
    <source>
        <dbReference type="Pfam" id="PF13456"/>
    </source>
</evidence>
<feature type="domain" description="Reverse transcriptase zinc-binding" evidence="2">
    <location>
        <begin position="369"/>
        <end position="417"/>
    </location>
</feature>
<dbReference type="PANTHER" id="PTHR47074:SF47">
    <property type="entry name" value="RNASE H TYPE-1 DOMAIN-CONTAINING PROTEIN"/>
    <property type="match status" value="1"/>
</dbReference>
<sequence length="418" mass="46848">MVPGIPELGLKELISIACWYIWWERRKITHDESVQNPARSAQAIMALALNYWRALKKSGKARREGWEKPKEGHVKLNVDAGFSQDSQSGASGAVIRDDNGRFIAASCCGIEHVNDVPMAEARALRDGLVLASQLGCSRLEVNSDCLDVIVTMQDGGSSAGTAAALYEECTFLARGFTSKSSQWNRGIGEVLAGLVVVAAAMDVVAAATDVPAVAEAVGGIDDSRLYQNEEGLWVDLLKAKYLGDHDLFSPLVKTKGSQFWNSIQKLKWHFKLGARHKVRNGKQTYFWLDWWTGKGPLHQLFPELFACCDNHFATVARVRSAEGWRIRFRRTFGLEDTVEWENLCRIFDLHPVHTDEDQIFWALEQSGAYSTHSMYLRLSQGAMVTYFKEVWKTRVPPKIRVFLWQLITGRLPSADQVA</sequence>
<dbReference type="Proteomes" id="UP001231189">
    <property type="component" value="Unassembled WGS sequence"/>
</dbReference>
<dbReference type="InterPro" id="IPR052929">
    <property type="entry name" value="RNase_H-like_EbsB-rel"/>
</dbReference>
<dbReference type="Pfam" id="PF13456">
    <property type="entry name" value="RVT_3"/>
    <property type="match status" value="1"/>
</dbReference>
<dbReference type="InterPro" id="IPR036397">
    <property type="entry name" value="RNaseH_sf"/>
</dbReference>
<dbReference type="InterPro" id="IPR002156">
    <property type="entry name" value="RNaseH_domain"/>
</dbReference>
<proteinExistence type="predicted"/>
<dbReference type="EMBL" id="JAUUTY010000005">
    <property type="protein sequence ID" value="KAK1632811.1"/>
    <property type="molecule type" value="Genomic_DNA"/>
</dbReference>
<gene>
    <name evidence="3" type="ORF">QYE76_007126</name>
</gene>
<dbReference type="Pfam" id="PF13966">
    <property type="entry name" value="zf-RVT"/>
    <property type="match status" value="1"/>
</dbReference>
<comment type="caution">
    <text evidence="3">The sequence shown here is derived from an EMBL/GenBank/DDBJ whole genome shotgun (WGS) entry which is preliminary data.</text>
</comment>
<protein>
    <recommendedName>
        <fullName evidence="5">RNase H type-1 domain-containing protein</fullName>
    </recommendedName>
</protein>
<dbReference type="AlphaFoldDB" id="A0AAD8RWA4"/>
<organism evidence="3 4">
    <name type="scientific">Lolium multiflorum</name>
    <name type="common">Italian ryegrass</name>
    <name type="synonym">Lolium perenne subsp. multiflorum</name>
    <dbReference type="NCBI Taxonomy" id="4521"/>
    <lineage>
        <taxon>Eukaryota</taxon>
        <taxon>Viridiplantae</taxon>
        <taxon>Streptophyta</taxon>
        <taxon>Embryophyta</taxon>
        <taxon>Tracheophyta</taxon>
        <taxon>Spermatophyta</taxon>
        <taxon>Magnoliopsida</taxon>
        <taxon>Liliopsida</taxon>
        <taxon>Poales</taxon>
        <taxon>Poaceae</taxon>
        <taxon>BOP clade</taxon>
        <taxon>Pooideae</taxon>
        <taxon>Poodae</taxon>
        <taxon>Poeae</taxon>
        <taxon>Poeae Chloroplast Group 2 (Poeae type)</taxon>
        <taxon>Loliodinae</taxon>
        <taxon>Loliinae</taxon>
        <taxon>Lolium</taxon>
    </lineage>
</organism>
<accession>A0AAD8RWA4</accession>
<dbReference type="SUPFAM" id="SSF53098">
    <property type="entry name" value="Ribonuclease H-like"/>
    <property type="match status" value="1"/>
</dbReference>
<evidence type="ECO:0000313" key="3">
    <source>
        <dbReference type="EMBL" id="KAK1632811.1"/>
    </source>
</evidence>
<dbReference type="GO" id="GO:0004523">
    <property type="term" value="F:RNA-DNA hybrid ribonuclease activity"/>
    <property type="evidence" value="ECO:0007669"/>
    <property type="project" value="InterPro"/>
</dbReference>
<evidence type="ECO:0000259" key="2">
    <source>
        <dbReference type="Pfam" id="PF13966"/>
    </source>
</evidence>
<evidence type="ECO:0008006" key="5">
    <source>
        <dbReference type="Google" id="ProtNLM"/>
    </source>
</evidence>
<dbReference type="PANTHER" id="PTHR47074">
    <property type="entry name" value="BNAC02G40300D PROTEIN"/>
    <property type="match status" value="1"/>
</dbReference>
<dbReference type="InterPro" id="IPR026960">
    <property type="entry name" value="RVT-Znf"/>
</dbReference>
<keyword evidence="4" id="KW-1185">Reference proteome</keyword>
<dbReference type="Gene3D" id="3.30.420.10">
    <property type="entry name" value="Ribonuclease H-like superfamily/Ribonuclease H"/>
    <property type="match status" value="1"/>
</dbReference>
<reference evidence="3" key="1">
    <citation type="submission" date="2023-07" db="EMBL/GenBank/DDBJ databases">
        <title>A chromosome-level genome assembly of Lolium multiflorum.</title>
        <authorList>
            <person name="Chen Y."/>
            <person name="Copetti D."/>
            <person name="Kolliker R."/>
            <person name="Studer B."/>
        </authorList>
    </citation>
    <scope>NUCLEOTIDE SEQUENCE</scope>
    <source>
        <strain evidence="3">02402/16</strain>
        <tissue evidence="3">Leaf</tissue>
    </source>
</reference>
<dbReference type="CDD" id="cd06222">
    <property type="entry name" value="RNase_H_like"/>
    <property type="match status" value="1"/>
</dbReference>
<dbReference type="GO" id="GO:0003676">
    <property type="term" value="F:nucleic acid binding"/>
    <property type="evidence" value="ECO:0007669"/>
    <property type="project" value="InterPro"/>
</dbReference>
<feature type="domain" description="RNase H type-1" evidence="1">
    <location>
        <begin position="77"/>
        <end position="183"/>
    </location>
</feature>
<dbReference type="InterPro" id="IPR044730">
    <property type="entry name" value="RNase_H-like_dom_plant"/>
</dbReference>
<dbReference type="InterPro" id="IPR012337">
    <property type="entry name" value="RNaseH-like_sf"/>
</dbReference>
<name>A0AAD8RWA4_LOLMU</name>
<evidence type="ECO:0000313" key="4">
    <source>
        <dbReference type="Proteomes" id="UP001231189"/>
    </source>
</evidence>